<keyword evidence="2" id="KW-0732">Signal</keyword>
<evidence type="ECO:0000259" key="3">
    <source>
        <dbReference type="Pfam" id="PF20434"/>
    </source>
</evidence>
<dbReference type="InterPro" id="IPR050300">
    <property type="entry name" value="GDXG_lipolytic_enzyme"/>
</dbReference>
<feature type="chain" id="PRO_5037638667" evidence="2">
    <location>
        <begin position="27"/>
        <end position="313"/>
    </location>
</feature>
<dbReference type="EMBL" id="JAESVB010000001">
    <property type="protein sequence ID" value="MCB8873668.1"/>
    <property type="molecule type" value="Genomic_DNA"/>
</dbReference>
<name>A0A963YN31_9PROT</name>
<gene>
    <name evidence="4" type="ORF">ASILVAE211_00630</name>
</gene>
<feature type="domain" description="BD-FAE-like" evidence="3">
    <location>
        <begin position="68"/>
        <end position="262"/>
    </location>
</feature>
<reference evidence="4" key="1">
    <citation type="journal article" date="2021" name="Microorganisms">
        <title>Acidisoma silvae sp. nov. and Acidisomacellulosilytica sp. nov., Two Acidophilic Bacteria Isolated from Decaying Wood, Hydrolyzing Cellulose and Producing Poly-3-hydroxybutyrate.</title>
        <authorList>
            <person name="Mieszkin S."/>
            <person name="Pouder E."/>
            <person name="Uroz S."/>
            <person name="Simon-Colin C."/>
            <person name="Alain K."/>
        </authorList>
    </citation>
    <scope>NUCLEOTIDE SEQUENCE</scope>
    <source>
        <strain evidence="4">HW T2.11</strain>
    </source>
</reference>
<dbReference type="PANTHER" id="PTHR48081">
    <property type="entry name" value="AB HYDROLASE SUPERFAMILY PROTEIN C4A8.06C"/>
    <property type="match status" value="1"/>
</dbReference>
<dbReference type="RefSeq" id="WP_227319354.1">
    <property type="nucleotide sequence ID" value="NZ_JAESVB010000001.1"/>
</dbReference>
<protein>
    <submittedName>
        <fullName evidence="4">Alpha/beta hydrolase</fullName>
    </submittedName>
</protein>
<dbReference type="InterPro" id="IPR029058">
    <property type="entry name" value="AB_hydrolase_fold"/>
</dbReference>
<proteinExistence type="predicted"/>
<dbReference type="AlphaFoldDB" id="A0A963YN31"/>
<sequence>MAARLTRRVMLAGLTAAVNCPAPVRAAGGREIIPVWPGMPPGGSGPSGPERVSARGAISHIATPHLRLYRPENPNGAAVLIAAGGGYRHIEMGTEGAPAAHWLAARGITAFALLYRLPDEGWSAGPDAPLQDAQRAIRVIRAASVGLGLNGRVGVLGFSSGGHLMGMAATRFGDETYAPVDQADRLSARPNNAALIYPIITLDPPYDGTSTRRVLIGDNPTQAARAEWSVQTGVRRDCPPVFMVQAQDDPISNPENSQIMQQACDAAGVPVERHLLRTGGHGFDMGRTGSDTGLWPGWYQAWLKRQGMFQITG</sequence>
<evidence type="ECO:0000256" key="1">
    <source>
        <dbReference type="ARBA" id="ARBA00022801"/>
    </source>
</evidence>
<evidence type="ECO:0000313" key="4">
    <source>
        <dbReference type="EMBL" id="MCB8873668.1"/>
    </source>
</evidence>
<accession>A0A963YN31</accession>
<dbReference type="PANTHER" id="PTHR48081:SF6">
    <property type="entry name" value="PEPTIDASE S9 PROLYL OLIGOPEPTIDASE CATALYTIC DOMAIN-CONTAINING PROTEIN"/>
    <property type="match status" value="1"/>
</dbReference>
<evidence type="ECO:0000313" key="5">
    <source>
        <dbReference type="Proteomes" id="UP000708298"/>
    </source>
</evidence>
<reference evidence="4" key="2">
    <citation type="submission" date="2021-01" db="EMBL/GenBank/DDBJ databases">
        <authorList>
            <person name="Mieszkin S."/>
            <person name="Pouder E."/>
            <person name="Alain K."/>
        </authorList>
    </citation>
    <scope>NUCLEOTIDE SEQUENCE</scope>
    <source>
        <strain evidence="4">HW T2.11</strain>
    </source>
</reference>
<feature type="signal peptide" evidence="2">
    <location>
        <begin position="1"/>
        <end position="26"/>
    </location>
</feature>
<comment type="caution">
    <text evidence="4">The sequence shown here is derived from an EMBL/GenBank/DDBJ whole genome shotgun (WGS) entry which is preliminary data.</text>
</comment>
<dbReference type="Proteomes" id="UP000708298">
    <property type="component" value="Unassembled WGS sequence"/>
</dbReference>
<dbReference type="InterPro" id="IPR049492">
    <property type="entry name" value="BD-FAE-like_dom"/>
</dbReference>
<keyword evidence="1 4" id="KW-0378">Hydrolase</keyword>
<dbReference type="SUPFAM" id="SSF53474">
    <property type="entry name" value="alpha/beta-Hydrolases"/>
    <property type="match status" value="1"/>
</dbReference>
<dbReference type="Pfam" id="PF20434">
    <property type="entry name" value="BD-FAE"/>
    <property type="match status" value="1"/>
</dbReference>
<organism evidence="4 5">
    <name type="scientific">Acidisoma silvae</name>
    <dbReference type="NCBI Taxonomy" id="2802396"/>
    <lineage>
        <taxon>Bacteria</taxon>
        <taxon>Pseudomonadati</taxon>
        <taxon>Pseudomonadota</taxon>
        <taxon>Alphaproteobacteria</taxon>
        <taxon>Acetobacterales</taxon>
        <taxon>Acidocellaceae</taxon>
        <taxon>Acidisoma</taxon>
    </lineage>
</organism>
<dbReference type="GO" id="GO:0016787">
    <property type="term" value="F:hydrolase activity"/>
    <property type="evidence" value="ECO:0007669"/>
    <property type="project" value="UniProtKB-KW"/>
</dbReference>
<dbReference type="Gene3D" id="3.40.50.1820">
    <property type="entry name" value="alpha/beta hydrolase"/>
    <property type="match status" value="1"/>
</dbReference>
<evidence type="ECO:0000256" key="2">
    <source>
        <dbReference type="SAM" id="SignalP"/>
    </source>
</evidence>
<keyword evidence="5" id="KW-1185">Reference proteome</keyword>